<dbReference type="RefSeq" id="WP_117397268.1">
    <property type="nucleotide sequence ID" value="NZ_QVNQ01000001.1"/>
</dbReference>
<reference evidence="1 2" key="1">
    <citation type="submission" date="2018-08" db="EMBL/GenBank/DDBJ databases">
        <title>Actinomadura spongicola sp. nov., isolated from marine sponge Leucetta chagosensis.</title>
        <authorList>
            <person name="Li L."/>
            <person name="Lin H.W."/>
        </authorList>
    </citation>
    <scope>NUCLEOTIDE SEQUENCE [LARGE SCALE GENOMIC DNA]</scope>
    <source>
        <strain evidence="1 2">LHW52907</strain>
    </source>
</reference>
<gene>
    <name evidence="1" type="ORF">D0T12_00595</name>
</gene>
<dbReference type="AlphaFoldDB" id="A0A372GNZ2"/>
<dbReference type="OrthoDB" id="3473354at2"/>
<evidence type="ECO:0000313" key="2">
    <source>
        <dbReference type="Proteomes" id="UP000262882"/>
    </source>
</evidence>
<proteinExistence type="predicted"/>
<evidence type="ECO:0008006" key="3">
    <source>
        <dbReference type="Google" id="ProtNLM"/>
    </source>
</evidence>
<protein>
    <recommendedName>
        <fullName evidence="3">Sensor domain-containing protein</fullName>
    </recommendedName>
</protein>
<organism evidence="1 2">
    <name type="scientific">Actinomadura spongiicola</name>
    <dbReference type="NCBI Taxonomy" id="2303421"/>
    <lineage>
        <taxon>Bacteria</taxon>
        <taxon>Bacillati</taxon>
        <taxon>Actinomycetota</taxon>
        <taxon>Actinomycetes</taxon>
        <taxon>Streptosporangiales</taxon>
        <taxon>Thermomonosporaceae</taxon>
        <taxon>Actinomadura</taxon>
    </lineage>
</organism>
<keyword evidence="2" id="KW-1185">Reference proteome</keyword>
<dbReference type="PROSITE" id="PS51257">
    <property type="entry name" value="PROKAR_LIPOPROTEIN"/>
    <property type="match status" value="1"/>
</dbReference>
<name>A0A372GNZ2_9ACTN</name>
<dbReference type="Proteomes" id="UP000262882">
    <property type="component" value="Unassembled WGS sequence"/>
</dbReference>
<dbReference type="EMBL" id="QVNQ01000001">
    <property type="protein sequence ID" value="RFS86819.1"/>
    <property type="molecule type" value="Genomic_DNA"/>
</dbReference>
<comment type="caution">
    <text evidence="1">The sequence shown here is derived from an EMBL/GenBank/DDBJ whole genome shotgun (WGS) entry which is preliminary data.</text>
</comment>
<evidence type="ECO:0000313" key="1">
    <source>
        <dbReference type="EMBL" id="RFS86819.1"/>
    </source>
</evidence>
<sequence length="254" mass="26408">MAHRLFGIILLSSAAAITACGGGAERARPVHGTAPADVAGVGYTSAQLAQALLDHLPGHRRVGEPDYGEYGTLTAIQNAARLQRETETDRRACGTSRPGAAVPVDAPAALTTFTREGLTVTETLMGMSAADAEKQVNARVPADCLRFRTRLGTGRWAEHRVVEAPKGDIGEGSRTVGVSTVTGTVSGAVSGTEAGAARGTRSTTARGAVRTRTWYVVVRGRHYLATITVHGPSATRADAEDLARAAVEQAGRVL</sequence>
<accession>A0A372GNZ2</accession>